<evidence type="ECO:0000256" key="4">
    <source>
        <dbReference type="ARBA" id="ARBA00022729"/>
    </source>
</evidence>
<dbReference type="SUPFAM" id="SSF51445">
    <property type="entry name" value="(Trans)glycosidases"/>
    <property type="match status" value="1"/>
</dbReference>
<evidence type="ECO:0000313" key="12">
    <source>
        <dbReference type="EMBL" id="NIJ54643.1"/>
    </source>
</evidence>
<evidence type="ECO:0000313" key="13">
    <source>
        <dbReference type="Proteomes" id="UP001179181"/>
    </source>
</evidence>
<evidence type="ECO:0000256" key="5">
    <source>
        <dbReference type="ARBA" id="ARBA00022801"/>
    </source>
</evidence>
<keyword evidence="8 9" id="KW-0624">Polysaccharide degradation</keyword>
<feature type="signal peptide" evidence="10">
    <location>
        <begin position="1"/>
        <end position="23"/>
    </location>
</feature>
<keyword evidence="4 10" id="KW-0732">Signal</keyword>
<name>A0ABX0UQE8_9BACT</name>
<organism evidence="12 13">
    <name type="scientific">Dyadobacter arcticus</name>
    <dbReference type="NCBI Taxonomy" id="1078754"/>
    <lineage>
        <taxon>Bacteria</taxon>
        <taxon>Pseudomonadati</taxon>
        <taxon>Bacteroidota</taxon>
        <taxon>Cytophagia</taxon>
        <taxon>Cytophagales</taxon>
        <taxon>Spirosomataceae</taxon>
        <taxon>Dyadobacter</taxon>
    </lineage>
</organism>
<keyword evidence="3" id="KW-0858">Xylan degradation</keyword>
<dbReference type="InterPro" id="IPR017853">
    <property type="entry name" value="GH"/>
</dbReference>
<dbReference type="EC" id="3.2.1.8" evidence="9"/>
<comment type="similarity">
    <text evidence="2 9">Belongs to the glycosyl hydrolase 10 (cellulase F) family.</text>
</comment>
<evidence type="ECO:0000256" key="10">
    <source>
        <dbReference type="SAM" id="SignalP"/>
    </source>
</evidence>
<protein>
    <recommendedName>
        <fullName evidence="9">Beta-xylanase</fullName>
        <ecNumber evidence="9">3.2.1.8</ecNumber>
    </recommendedName>
</protein>
<dbReference type="PROSITE" id="PS51760">
    <property type="entry name" value="GH10_2"/>
    <property type="match status" value="1"/>
</dbReference>
<evidence type="ECO:0000256" key="1">
    <source>
        <dbReference type="ARBA" id="ARBA00000681"/>
    </source>
</evidence>
<dbReference type="Gene3D" id="3.20.20.80">
    <property type="entry name" value="Glycosidases"/>
    <property type="match status" value="1"/>
</dbReference>
<keyword evidence="6 9" id="KW-0119">Carbohydrate metabolism</keyword>
<feature type="chain" id="PRO_5046835919" description="Beta-xylanase" evidence="10">
    <location>
        <begin position="24"/>
        <end position="592"/>
    </location>
</feature>
<reference evidence="12 13" key="1">
    <citation type="submission" date="2020-03" db="EMBL/GenBank/DDBJ databases">
        <title>Genomic Encyclopedia of Type Strains, Phase IV (KMG-IV): sequencing the most valuable type-strain genomes for metagenomic binning, comparative biology and taxonomic classification.</title>
        <authorList>
            <person name="Goeker M."/>
        </authorList>
    </citation>
    <scope>NUCLEOTIDE SEQUENCE [LARGE SCALE GENOMIC DNA]</scope>
    <source>
        <strain evidence="12 13">DSM 102865</strain>
    </source>
</reference>
<evidence type="ECO:0000256" key="9">
    <source>
        <dbReference type="RuleBase" id="RU361174"/>
    </source>
</evidence>
<dbReference type="InterPro" id="IPR044846">
    <property type="entry name" value="GH10"/>
</dbReference>
<evidence type="ECO:0000256" key="3">
    <source>
        <dbReference type="ARBA" id="ARBA00022651"/>
    </source>
</evidence>
<dbReference type="EMBL" id="JAASQJ010000003">
    <property type="protein sequence ID" value="NIJ54643.1"/>
    <property type="molecule type" value="Genomic_DNA"/>
</dbReference>
<comment type="caution">
    <text evidence="12">The sequence shown here is derived from an EMBL/GenBank/DDBJ whole genome shotgun (WGS) entry which is preliminary data.</text>
</comment>
<dbReference type="Pfam" id="PF00331">
    <property type="entry name" value="Glyco_hydro_10"/>
    <property type="match status" value="1"/>
</dbReference>
<keyword evidence="5 9" id="KW-0378">Hydrolase</keyword>
<gene>
    <name evidence="12" type="ORF">FHS68_003825</name>
</gene>
<dbReference type="SMART" id="SM00633">
    <property type="entry name" value="Glyco_10"/>
    <property type="match status" value="1"/>
</dbReference>
<feature type="domain" description="GH10" evidence="11">
    <location>
        <begin position="254"/>
        <end position="535"/>
    </location>
</feature>
<dbReference type="Proteomes" id="UP001179181">
    <property type="component" value="Unassembled WGS sequence"/>
</dbReference>
<accession>A0ABX0UQE8</accession>
<dbReference type="InterPro" id="IPR001000">
    <property type="entry name" value="GH10_dom"/>
</dbReference>
<evidence type="ECO:0000256" key="8">
    <source>
        <dbReference type="ARBA" id="ARBA00023326"/>
    </source>
</evidence>
<dbReference type="PRINTS" id="PR00134">
    <property type="entry name" value="GLHYDRLASE10"/>
</dbReference>
<evidence type="ECO:0000256" key="7">
    <source>
        <dbReference type="ARBA" id="ARBA00023295"/>
    </source>
</evidence>
<comment type="catalytic activity">
    <reaction evidence="1 9">
        <text>Endohydrolysis of (1-&gt;4)-beta-D-xylosidic linkages in xylans.</text>
        <dbReference type="EC" id="3.2.1.8"/>
    </reaction>
</comment>
<evidence type="ECO:0000256" key="6">
    <source>
        <dbReference type="ARBA" id="ARBA00023277"/>
    </source>
</evidence>
<keyword evidence="7 9" id="KW-0326">Glycosidase</keyword>
<sequence length="592" mass="67462">MKYYYQMFNYFFFMLLTAASITAAGAQVSILPADSLAFTANTKSAPKATFRQVIVNNQPFKSAYHIDTGNEAGLERFTLSYPIDEAVREGDVLLLSLYSRSLQSKKETGESFIELSLDRTIAGKYEWPPLLERGISFGSEWLQTQIPFVASKNVPRGTLSLVIKCGGFPQEFELADVSLINYQQTKKRSDLPRSIVHYDGDAPDAPWRKAAEARIEKFRKGDLKITILDSNGRPIPDALVSVNLKKIAFGWGTATNSKLILDTLNPETKQYRDTLLRYFNKVVFENEMKSKYWATSNHEQTKKVVAWLTAHEIPARGHVMVWPSWQHSPNLVRFKEDTDALDAGILDLIQDQTNVMKKQFVEWDVVNEPFAHHDITDALGGRKKLVNWFLAARENTPGVKLFLNEYTMFHSEGRGSEDFYDNLNYLITNHAPIDGIGEQAHIGGTPPGIEFIIKKLDRFGMFGLPIQITEFDITSDDDDFKARYMHDFMTAIFSHPATIGFMQWGFWEKAHWIPAAALWDRDWHIRPQGEVFKHLVSEAWTTHVNGVTDNNGQYMVRAFSGEYEITVRKGNRHLIQHTNLTSKGETLSIKLE</sequence>
<proteinExistence type="inferred from homology"/>
<dbReference type="PANTHER" id="PTHR31490:SF88">
    <property type="entry name" value="BETA-XYLANASE"/>
    <property type="match status" value="1"/>
</dbReference>
<evidence type="ECO:0000259" key="11">
    <source>
        <dbReference type="PROSITE" id="PS51760"/>
    </source>
</evidence>
<dbReference type="PANTHER" id="PTHR31490">
    <property type="entry name" value="GLYCOSYL HYDROLASE"/>
    <property type="match status" value="1"/>
</dbReference>
<keyword evidence="13" id="KW-1185">Reference proteome</keyword>
<evidence type="ECO:0000256" key="2">
    <source>
        <dbReference type="ARBA" id="ARBA00007495"/>
    </source>
</evidence>